<keyword evidence="2" id="KW-1185">Reference proteome</keyword>
<evidence type="ECO:0000313" key="2">
    <source>
        <dbReference type="Proteomes" id="UP000821865"/>
    </source>
</evidence>
<dbReference type="EMBL" id="CM023471">
    <property type="protein sequence ID" value="KAH7967346.1"/>
    <property type="molecule type" value="Genomic_DNA"/>
</dbReference>
<dbReference type="Proteomes" id="UP000821865">
    <property type="component" value="Chromosome 2"/>
</dbReference>
<organism evidence="1 2">
    <name type="scientific">Dermacentor silvarum</name>
    <name type="common">Tick</name>
    <dbReference type="NCBI Taxonomy" id="543639"/>
    <lineage>
        <taxon>Eukaryota</taxon>
        <taxon>Metazoa</taxon>
        <taxon>Ecdysozoa</taxon>
        <taxon>Arthropoda</taxon>
        <taxon>Chelicerata</taxon>
        <taxon>Arachnida</taxon>
        <taxon>Acari</taxon>
        <taxon>Parasitiformes</taxon>
        <taxon>Ixodida</taxon>
        <taxon>Ixodoidea</taxon>
        <taxon>Ixodidae</taxon>
        <taxon>Rhipicephalinae</taxon>
        <taxon>Dermacentor</taxon>
    </lineage>
</organism>
<comment type="caution">
    <text evidence="1">The sequence shown here is derived from an EMBL/GenBank/DDBJ whole genome shotgun (WGS) entry which is preliminary data.</text>
</comment>
<evidence type="ECO:0000313" key="1">
    <source>
        <dbReference type="EMBL" id="KAH7967346.1"/>
    </source>
</evidence>
<sequence length="295" mass="32860">MAIYDSHIEQQQLQSQPDSAKKSAPSTYIHDCEDTGVTKRTVVSDDGFDKIPVASPSTSLPFSDVAPPSICDPALPRPFGPGRCFVVDERVYWTEDHDNAKFELQVAIYDYDIDDLRKTRHARFLRCPERTVSNRKIQEKNGSVAREPNTGVYNDDDDDEHCEALLCAKNAESCSNALLQATAAEHDPWEELGDGHYTVLRPLLTGWCPSEVKLPAYVSLTADRTVRVVVPEHQISPRIPGGCNNRSVCVMDRRAIFDRPKGSLFAVIPGDESRPWFLNHGLVYLVDASGTKSTK</sequence>
<protein>
    <submittedName>
        <fullName evidence="1">Uncharacterized protein</fullName>
    </submittedName>
</protein>
<accession>A0ACB8DH41</accession>
<reference evidence="1" key="1">
    <citation type="submission" date="2020-05" db="EMBL/GenBank/DDBJ databases">
        <title>Large-scale comparative analyses of tick genomes elucidate their genetic diversity and vector capacities.</title>
        <authorList>
            <person name="Jia N."/>
            <person name="Wang J."/>
            <person name="Shi W."/>
            <person name="Du L."/>
            <person name="Sun Y."/>
            <person name="Zhan W."/>
            <person name="Jiang J."/>
            <person name="Wang Q."/>
            <person name="Zhang B."/>
            <person name="Ji P."/>
            <person name="Sakyi L.B."/>
            <person name="Cui X."/>
            <person name="Yuan T."/>
            <person name="Jiang B."/>
            <person name="Yang W."/>
            <person name="Lam T.T.-Y."/>
            <person name="Chang Q."/>
            <person name="Ding S."/>
            <person name="Wang X."/>
            <person name="Zhu J."/>
            <person name="Ruan X."/>
            <person name="Zhao L."/>
            <person name="Wei J."/>
            <person name="Que T."/>
            <person name="Du C."/>
            <person name="Cheng J."/>
            <person name="Dai P."/>
            <person name="Han X."/>
            <person name="Huang E."/>
            <person name="Gao Y."/>
            <person name="Liu J."/>
            <person name="Shao H."/>
            <person name="Ye R."/>
            <person name="Li L."/>
            <person name="Wei W."/>
            <person name="Wang X."/>
            <person name="Wang C."/>
            <person name="Yang T."/>
            <person name="Huo Q."/>
            <person name="Li W."/>
            <person name="Guo W."/>
            <person name="Chen H."/>
            <person name="Zhou L."/>
            <person name="Ni X."/>
            <person name="Tian J."/>
            <person name="Zhou Y."/>
            <person name="Sheng Y."/>
            <person name="Liu T."/>
            <person name="Pan Y."/>
            <person name="Xia L."/>
            <person name="Li J."/>
            <person name="Zhao F."/>
            <person name="Cao W."/>
        </authorList>
    </citation>
    <scope>NUCLEOTIDE SEQUENCE</scope>
    <source>
        <strain evidence="1">Dsil-2018</strain>
    </source>
</reference>
<name>A0ACB8DH41_DERSI</name>
<proteinExistence type="predicted"/>
<gene>
    <name evidence="1" type="ORF">HPB49_024216</name>
</gene>